<name>A0AAW7NLP0_BACCE</name>
<protein>
    <submittedName>
        <fullName evidence="2">Aspartate ammonia-lyase</fullName>
    </submittedName>
</protein>
<comment type="caution">
    <text evidence="2">The sequence shown here is derived from an EMBL/GenBank/DDBJ whole genome shotgun (WGS) entry which is preliminary data.</text>
</comment>
<proteinExistence type="predicted"/>
<gene>
    <name evidence="2" type="ORF">QYM23_24515</name>
</gene>
<dbReference type="Pfam" id="PF11195">
    <property type="entry name" value="Tad2-like"/>
    <property type="match status" value="1"/>
</dbReference>
<sequence length="75" mass="8943">MRLNIQEATQRAINEESYMMRESWKGLMIKVRPTDSYDMCKLYPVDELHPNAIEPRRAWNPFAEDLIAMDWIVVD</sequence>
<accession>A0AAW7NLP0</accession>
<organism evidence="2 3">
    <name type="scientific">Bacillus cereus</name>
    <dbReference type="NCBI Taxonomy" id="1396"/>
    <lineage>
        <taxon>Bacteria</taxon>
        <taxon>Bacillati</taxon>
        <taxon>Bacillota</taxon>
        <taxon>Bacilli</taxon>
        <taxon>Bacillales</taxon>
        <taxon>Bacillaceae</taxon>
        <taxon>Bacillus</taxon>
        <taxon>Bacillus cereus group</taxon>
    </lineage>
</organism>
<evidence type="ECO:0000313" key="3">
    <source>
        <dbReference type="Proteomes" id="UP001175137"/>
    </source>
</evidence>
<reference evidence="2" key="1">
    <citation type="submission" date="2023-07" db="EMBL/GenBank/DDBJ databases">
        <title>Complete genome sequence of Bacillus cereus SRCM126073 isolated from soil.</title>
        <authorList>
            <person name="Yang H.-G."/>
            <person name="Ryu M.-S."/>
            <person name="Ha G.-S."/>
            <person name="Yang H.-J."/>
            <person name="Jeong D.-Y."/>
        </authorList>
    </citation>
    <scope>NUCLEOTIDE SEQUENCE</scope>
    <source>
        <strain evidence="2">SRCM126073</strain>
    </source>
</reference>
<feature type="domain" description="Thoeris anti-defense 2-like" evidence="1">
    <location>
        <begin position="4"/>
        <end position="74"/>
    </location>
</feature>
<dbReference type="Proteomes" id="UP001175137">
    <property type="component" value="Unassembled WGS sequence"/>
</dbReference>
<evidence type="ECO:0000259" key="1">
    <source>
        <dbReference type="Pfam" id="PF11195"/>
    </source>
</evidence>
<dbReference type="AlphaFoldDB" id="A0AAW7NLP0"/>
<dbReference type="RefSeq" id="WP_301266250.1">
    <property type="nucleotide sequence ID" value="NZ_JAUIQW010000001.1"/>
</dbReference>
<evidence type="ECO:0000313" key="2">
    <source>
        <dbReference type="EMBL" id="MDN4875985.1"/>
    </source>
</evidence>
<dbReference type="InterPro" id="IPR021361">
    <property type="entry name" value="Tad2-like_dom"/>
</dbReference>
<dbReference type="EMBL" id="JAUIQW010000001">
    <property type="protein sequence ID" value="MDN4875985.1"/>
    <property type="molecule type" value="Genomic_DNA"/>
</dbReference>